<gene>
    <name evidence="2" type="ORF">Fot_38259</name>
</gene>
<accession>A0ABD1S1C0</accession>
<name>A0ABD1S1C0_9LAMI</name>
<comment type="caution">
    <text evidence="2">The sequence shown here is derived from an EMBL/GenBank/DDBJ whole genome shotgun (WGS) entry which is preliminary data.</text>
</comment>
<feature type="region of interest" description="Disordered" evidence="1">
    <location>
        <begin position="20"/>
        <end position="59"/>
    </location>
</feature>
<proteinExistence type="predicted"/>
<keyword evidence="3" id="KW-1185">Reference proteome</keyword>
<dbReference type="EMBL" id="JBFOLJ010000011">
    <property type="protein sequence ID" value="KAL2494502.1"/>
    <property type="molecule type" value="Genomic_DNA"/>
</dbReference>
<evidence type="ECO:0000313" key="2">
    <source>
        <dbReference type="EMBL" id="KAL2494502.1"/>
    </source>
</evidence>
<sequence length="124" mass="13898">MGVPPTVSLLVEATMGFFSALPPEGHPPPSENVQRSNEGKGIFNDEEKAAMPKRRMEDDSSISGLIRTNWTQLFWKYYPFLCCNGSLSAQVLDLCFCEGSGQRKTDRVVKISKDVYLPKPRTQQ</sequence>
<dbReference type="Proteomes" id="UP001604277">
    <property type="component" value="Unassembled WGS sequence"/>
</dbReference>
<reference evidence="3" key="1">
    <citation type="submission" date="2024-07" db="EMBL/GenBank/DDBJ databases">
        <title>Two chromosome-level genome assemblies of Korean endemic species Abeliophyllum distichum and Forsythia ovata (Oleaceae).</title>
        <authorList>
            <person name="Jang H."/>
        </authorList>
    </citation>
    <scope>NUCLEOTIDE SEQUENCE [LARGE SCALE GENOMIC DNA]</scope>
</reference>
<protein>
    <submittedName>
        <fullName evidence="2">Uncharacterized protein</fullName>
    </submittedName>
</protein>
<evidence type="ECO:0000256" key="1">
    <source>
        <dbReference type="SAM" id="MobiDB-lite"/>
    </source>
</evidence>
<evidence type="ECO:0000313" key="3">
    <source>
        <dbReference type="Proteomes" id="UP001604277"/>
    </source>
</evidence>
<feature type="compositionally biased region" description="Basic and acidic residues" evidence="1">
    <location>
        <begin position="43"/>
        <end position="58"/>
    </location>
</feature>
<dbReference type="AlphaFoldDB" id="A0ABD1S1C0"/>
<organism evidence="2 3">
    <name type="scientific">Forsythia ovata</name>
    <dbReference type="NCBI Taxonomy" id="205694"/>
    <lineage>
        <taxon>Eukaryota</taxon>
        <taxon>Viridiplantae</taxon>
        <taxon>Streptophyta</taxon>
        <taxon>Embryophyta</taxon>
        <taxon>Tracheophyta</taxon>
        <taxon>Spermatophyta</taxon>
        <taxon>Magnoliopsida</taxon>
        <taxon>eudicotyledons</taxon>
        <taxon>Gunneridae</taxon>
        <taxon>Pentapetalae</taxon>
        <taxon>asterids</taxon>
        <taxon>lamiids</taxon>
        <taxon>Lamiales</taxon>
        <taxon>Oleaceae</taxon>
        <taxon>Forsythieae</taxon>
        <taxon>Forsythia</taxon>
    </lineage>
</organism>